<dbReference type="PANTHER" id="PTHR35530">
    <property type="entry name" value="TAUTOMERASE-RELATED"/>
    <property type="match status" value="1"/>
</dbReference>
<evidence type="ECO:0000259" key="3">
    <source>
        <dbReference type="Pfam" id="PF01361"/>
    </source>
</evidence>
<protein>
    <submittedName>
        <fullName evidence="4">4-oxalocrotonate tautomerase</fullName>
    </submittedName>
</protein>
<proteinExistence type="inferred from homology"/>
<dbReference type="AlphaFoldDB" id="A0A0P8Y769"/>
<keyword evidence="5" id="KW-1185">Reference proteome</keyword>
<dbReference type="Gene3D" id="3.30.429.10">
    <property type="entry name" value="Macrophage Migration Inhibitory Factor"/>
    <property type="match status" value="1"/>
</dbReference>
<feature type="domain" description="4-oxalocrotonate tautomerase-like" evidence="3">
    <location>
        <begin position="2"/>
        <end position="59"/>
    </location>
</feature>
<evidence type="ECO:0000256" key="1">
    <source>
        <dbReference type="ARBA" id="ARBA00006723"/>
    </source>
</evidence>
<dbReference type="GO" id="GO:0016853">
    <property type="term" value="F:isomerase activity"/>
    <property type="evidence" value="ECO:0007669"/>
    <property type="project" value="UniProtKB-KW"/>
</dbReference>
<dbReference type="NCBIfam" id="NF041920">
    <property type="entry name" value="DmpI"/>
    <property type="match status" value="1"/>
</dbReference>
<evidence type="ECO:0000313" key="4">
    <source>
        <dbReference type="EMBL" id="KPU42310.1"/>
    </source>
</evidence>
<dbReference type="InterPro" id="IPR004370">
    <property type="entry name" value="4-OT-like_dom"/>
</dbReference>
<evidence type="ECO:0000313" key="5">
    <source>
        <dbReference type="Proteomes" id="UP000050326"/>
    </source>
</evidence>
<organism evidence="4 5">
    <name type="scientific">Oxobacter pfennigii</name>
    <dbReference type="NCBI Taxonomy" id="36849"/>
    <lineage>
        <taxon>Bacteria</taxon>
        <taxon>Bacillati</taxon>
        <taxon>Bacillota</taxon>
        <taxon>Clostridia</taxon>
        <taxon>Eubacteriales</taxon>
        <taxon>Clostridiaceae</taxon>
        <taxon>Oxobacter</taxon>
    </lineage>
</organism>
<dbReference type="Pfam" id="PF01361">
    <property type="entry name" value="Tautomerase"/>
    <property type="match status" value="1"/>
</dbReference>
<dbReference type="PANTHER" id="PTHR35530:SF1">
    <property type="entry name" value="2-HYDROXYMUCONATE TAUTOMERASE"/>
    <property type="match status" value="1"/>
</dbReference>
<keyword evidence="2" id="KW-0413">Isomerase</keyword>
<sequence>MPTIKIEMTKQTKEKKQEIIEKVTQTMHEVTNIPKQSFSIYINEYDADSIGVGGVLLSERHKQG</sequence>
<dbReference type="EMBL" id="LKET01000068">
    <property type="protein sequence ID" value="KPU42310.1"/>
    <property type="molecule type" value="Genomic_DNA"/>
</dbReference>
<dbReference type="SUPFAM" id="SSF55331">
    <property type="entry name" value="Tautomerase/MIF"/>
    <property type="match status" value="1"/>
</dbReference>
<comment type="caution">
    <text evidence="4">The sequence shown here is derived from an EMBL/GenBank/DDBJ whole genome shotgun (WGS) entry which is preliminary data.</text>
</comment>
<dbReference type="OrthoDB" id="9804803at2"/>
<name>A0A0P8Y769_9CLOT</name>
<comment type="similarity">
    <text evidence="1">Belongs to the 4-oxalocrotonate tautomerase family.</text>
</comment>
<dbReference type="STRING" id="36849.OXPF_40950"/>
<dbReference type="InterPro" id="IPR014347">
    <property type="entry name" value="Tautomerase/MIF_sf"/>
</dbReference>
<gene>
    <name evidence="4" type="ORF">OXPF_40950</name>
</gene>
<evidence type="ECO:0000256" key="2">
    <source>
        <dbReference type="ARBA" id="ARBA00023235"/>
    </source>
</evidence>
<reference evidence="4 5" key="1">
    <citation type="submission" date="2015-09" db="EMBL/GenBank/DDBJ databases">
        <title>Genome sequence of Oxobacter pfennigii DSM 3222.</title>
        <authorList>
            <person name="Poehlein A."/>
            <person name="Bengelsdorf F.R."/>
            <person name="Schiel-Bengelsdorf B."/>
            <person name="Duerre P."/>
            <person name="Daniel R."/>
        </authorList>
    </citation>
    <scope>NUCLEOTIDE SEQUENCE [LARGE SCALE GENOMIC DNA]</scope>
    <source>
        <strain evidence="4 5">DSM 3222</strain>
    </source>
</reference>
<accession>A0A0P8Y769</accession>
<dbReference type="RefSeq" id="WP_054877037.1">
    <property type="nucleotide sequence ID" value="NZ_LKET01000068.1"/>
</dbReference>
<dbReference type="Proteomes" id="UP000050326">
    <property type="component" value="Unassembled WGS sequence"/>
</dbReference>